<feature type="compositionally biased region" description="Low complexity" evidence="2">
    <location>
        <begin position="862"/>
        <end position="880"/>
    </location>
</feature>
<name>A0A9K3PJA8_9STRA</name>
<dbReference type="InterPro" id="IPR013094">
    <property type="entry name" value="AB_hydrolase_3"/>
</dbReference>
<feature type="region of interest" description="Disordered" evidence="2">
    <location>
        <begin position="862"/>
        <end position="886"/>
    </location>
</feature>
<feature type="domain" description="Alpha/beta hydrolase fold-3" evidence="4">
    <location>
        <begin position="296"/>
        <end position="531"/>
    </location>
</feature>
<dbReference type="OrthoDB" id="408631at2759"/>
<comment type="caution">
    <text evidence="5">The sequence shown here is derived from an EMBL/GenBank/DDBJ whole genome shotgun (WGS) entry which is preliminary data.</text>
</comment>
<feature type="compositionally biased region" description="Polar residues" evidence="2">
    <location>
        <begin position="558"/>
        <end position="571"/>
    </location>
</feature>
<evidence type="ECO:0000259" key="4">
    <source>
        <dbReference type="Pfam" id="PF07859"/>
    </source>
</evidence>
<evidence type="ECO:0000256" key="1">
    <source>
        <dbReference type="ARBA" id="ARBA00022801"/>
    </source>
</evidence>
<feature type="region of interest" description="Disordered" evidence="2">
    <location>
        <begin position="908"/>
        <end position="934"/>
    </location>
</feature>
<keyword evidence="3" id="KW-0472">Membrane</keyword>
<dbReference type="Proteomes" id="UP000693970">
    <property type="component" value="Unassembled WGS sequence"/>
</dbReference>
<organism evidence="5 6">
    <name type="scientific">Nitzschia inconspicua</name>
    <dbReference type="NCBI Taxonomy" id="303405"/>
    <lineage>
        <taxon>Eukaryota</taxon>
        <taxon>Sar</taxon>
        <taxon>Stramenopiles</taxon>
        <taxon>Ochrophyta</taxon>
        <taxon>Bacillariophyta</taxon>
        <taxon>Bacillariophyceae</taxon>
        <taxon>Bacillariophycidae</taxon>
        <taxon>Bacillariales</taxon>
        <taxon>Bacillariaceae</taxon>
        <taxon>Nitzschia</taxon>
    </lineage>
</organism>
<feature type="compositionally biased region" description="Low complexity" evidence="2">
    <location>
        <begin position="572"/>
        <end position="581"/>
    </location>
</feature>
<keyword evidence="3" id="KW-0812">Transmembrane</keyword>
<sequence length="934" mass="104032">MKSNKNDGNKDVPPRSFQKSATATSISSSITTTSASEETETTSCSSLSSFLLSDNNTTRVYHTADGAPYIICTSTEPFINPTTTDDRNTTGSTPEESIHDETFNLTLGTSFLTWRSATSPVLLRFLERFDKIFVDWWIHHFFYVYAEWIPPQMKRNVIFTAWKYVYLPFHQALLYKRTGLHPSLSVEYHALTTLLWWAQFCIITPQRIQFSLGELYVISPTDIPTNEHIERVRVDRKATLVQSLKIDIPVSQMDHCIVQGIFVHPRSRNKHRHGILNQTKDDDETNKKQKSTRKIIVWLYGGAYLGGDCRGNMTVAQEFANDCHIDGVFIPQFRLAPNATIDDVLWDVCLAYHWACTTLVDDPSTQITLLGPSSGAGVALRLMQLISERRRNVSVLPSFLEPLLDTMKSYQPCSAVLFGPYIDYTEPKRGSFLHYAKHDLIVTEAVQQYGLPYLNDFIPKVGTIDHETGYNGQGRREYSPLYRSMEGLPPLCFVVSEHEACYDMTIAAVNKARTAGVPVTVGVWKYLCHVFSFLHAFLPEGKLSIEFAKEWIRQRNNSNNIHTTSNQNPNRSSSSTTSSKKTTARLPLGPATIIGIFLLAMIAWWLPMTAALSLQIPMGGYSLDRFQSVCPANLDAIERFDPSLVVKTTTTTTTNSDCDTDNTSSSSSVWVAVYRSNNNKPSVMIRDEFFHSMSIATSGKTDGSSTSSSSSFLSETRSFLETSSTSNLQTPVAVAQLRPSPDFDDCYVLDSLRCSLKKEDMDESCDGGSEFLEALGVAVDSLVLHHLKRLQDSSKQDKSGRTSSFESVVFEGTLRTKATLFSGKILEQRGFEPVDSLAKDMATHVSRYEACLNQYAERSIPGGTLSSTTSGKGFGKSSSSDNAKSITAGTQDRALQIVSLLGQLDPEVQKQAAAKEQEGPDEEYDPWAGINLRR</sequence>
<keyword evidence="1" id="KW-0378">Hydrolase</keyword>
<evidence type="ECO:0000313" key="5">
    <source>
        <dbReference type="EMBL" id="KAG7348851.1"/>
    </source>
</evidence>
<dbReference type="Pfam" id="PF07859">
    <property type="entry name" value="Abhydrolase_3"/>
    <property type="match status" value="1"/>
</dbReference>
<feature type="compositionally biased region" description="Basic and acidic residues" evidence="2">
    <location>
        <begin position="1"/>
        <end position="13"/>
    </location>
</feature>
<protein>
    <submittedName>
        <fullName evidence="5">Esterase</fullName>
    </submittedName>
</protein>
<dbReference type="EMBL" id="JAGRRH010000019">
    <property type="protein sequence ID" value="KAG7348851.1"/>
    <property type="molecule type" value="Genomic_DNA"/>
</dbReference>
<accession>A0A9K3PJA8</accession>
<reference evidence="5" key="2">
    <citation type="submission" date="2021-04" db="EMBL/GenBank/DDBJ databases">
        <authorList>
            <person name="Podell S."/>
        </authorList>
    </citation>
    <scope>NUCLEOTIDE SEQUENCE</scope>
    <source>
        <strain evidence="5">Hildebrandi</strain>
    </source>
</reference>
<dbReference type="InterPro" id="IPR050300">
    <property type="entry name" value="GDXG_lipolytic_enzyme"/>
</dbReference>
<keyword evidence="6" id="KW-1185">Reference proteome</keyword>
<feature type="region of interest" description="Disordered" evidence="2">
    <location>
        <begin position="1"/>
        <end position="38"/>
    </location>
</feature>
<evidence type="ECO:0000256" key="3">
    <source>
        <dbReference type="SAM" id="Phobius"/>
    </source>
</evidence>
<proteinExistence type="predicted"/>
<feature type="compositionally biased region" description="Low complexity" evidence="2">
    <location>
        <begin position="20"/>
        <end position="38"/>
    </location>
</feature>
<feature type="region of interest" description="Disordered" evidence="2">
    <location>
        <begin position="558"/>
        <end position="583"/>
    </location>
</feature>
<evidence type="ECO:0000256" key="2">
    <source>
        <dbReference type="SAM" id="MobiDB-lite"/>
    </source>
</evidence>
<evidence type="ECO:0000313" key="6">
    <source>
        <dbReference type="Proteomes" id="UP000693970"/>
    </source>
</evidence>
<reference evidence="5" key="1">
    <citation type="journal article" date="2021" name="Sci. Rep.">
        <title>Diploid genomic architecture of Nitzschia inconspicua, an elite biomass production diatom.</title>
        <authorList>
            <person name="Oliver A."/>
            <person name="Podell S."/>
            <person name="Pinowska A."/>
            <person name="Traller J.C."/>
            <person name="Smith S.R."/>
            <person name="McClure R."/>
            <person name="Beliaev A."/>
            <person name="Bohutskyi P."/>
            <person name="Hill E.A."/>
            <person name="Rabines A."/>
            <person name="Zheng H."/>
            <person name="Allen L.Z."/>
            <person name="Kuo A."/>
            <person name="Grigoriev I.V."/>
            <person name="Allen A.E."/>
            <person name="Hazlebeck D."/>
            <person name="Allen E.E."/>
        </authorList>
    </citation>
    <scope>NUCLEOTIDE SEQUENCE</scope>
    <source>
        <strain evidence="5">Hildebrandi</strain>
    </source>
</reference>
<dbReference type="AlphaFoldDB" id="A0A9K3PJA8"/>
<dbReference type="PANTHER" id="PTHR48081:SF8">
    <property type="entry name" value="ALPHA_BETA HYDROLASE FOLD-3 DOMAIN-CONTAINING PROTEIN-RELATED"/>
    <property type="match status" value="1"/>
</dbReference>
<dbReference type="PANTHER" id="PTHR48081">
    <property type="entry name" value="AB HYDROLASE SUPERFAMILY PROTEIN C4A8.06C"/>
    <property type="match status" value="1"/>
</dbReference>
<dbReference type="GO" id="GO:0016787">
    <property type="term" value="F:hydrolase activity"/>
    <property type="evidence" value="ECO:0007669"/>
    <property type="project" value="UniProtKB-KW"/>
</dbReference>
<keyword evidence="3" id="KW-1133">Transmembrane helix</keyword>
<gene>
    <name evidence="5" type="ORF">IV203_011448</name>
</gene>
<feature type="transmembrane region" description="Helical" evidence="3">
    <location>
        <begin position="588"/>
        <end position="606"/>
    </location>
</feature>